<dbReference type="OMA" id="KRIPICM"/>
<evidence type="ECO:0000313" key="1">
    <source>
        <dbReference type="EMBL" id="OJJ68271.1"/>
    </source>
</evidence>
<dbReference type="STRING" id="767769.A0A1L9U9H4"/>
<dbReference type="VEuPathDB" id="FungiDB:ASPBRDRAFT_210162"/>
<organism evidence="1 2">
    <name type="scientific">Aspergillus brasiliensis (strain CBS 101740 / IMI 381727 / IBT 21946)</name>
    <dbReference type="NCBI Taxonomy" id="767769"/>
    <lineage>
        <taxon>Eukaryota</taxon>
        <taxon>Fungi</taxon>
        <taxon>Dikarya</taxon>
        <taxon>Ascomycota</taxon>
        <taxon>Pezizomycotina</taxon>
        <taxon>Eurotiomycetes</taxon>
        <taxon>Eurotiomycetidae</taxon>
        <taxon>Eurotiales</taxon>
        <taxon>Aspergillaceae</taxon>
        <taxon>Aspergillus</taxon>
        <taxon>Aspergillus subgen. Circumdati</taxon>
    </lineage>
</organism>
<dbReference type="Proteomes" id="UP000184499">
    <property type="component" value="Unassembled WGS sequence"/>
</dbReference>
<dbReference type="RefSeq" id="XP_067475520.1">
    <property type="nucleotide sequence ID" value="XM_067621890.1"/>
</dbReference>
<accession>A0A1L9U9H4</accession>
<dbReference type="EMBL" id="KV878691">
    <property type="protein sequence ID" value="OJJ68271.1"/>
    <property type="molecule type" value="Genomic_DNA"/>
</dbReference>
<name>A0A1L9U9H4_ASPBC</name>
<gene>
    <name evidence="1" type="ORF">ASPBRDRAFT_210162</name>
</gene>
<keyword evidence="2" id="KW-1185">Reference proteome</keyword>
<proteinExistence type="predicted"/>
<dbReference type="GeneID" id="93574378"/>
<dbReference type="AlphaFoldDB" id="A0A1L9U9H4"/>
<evidence type="ECO:0000313" key="2">
    <source>
        <dbReference type="Proteomes" id="UP000184499"/>
    </source>
</evidence>
<reference evidence="2" key="1">
    <citation type="journal article" date="2017" name="Genome Biol.">
        <title>Comparative genomics reveals high biological diversity and specific adaptations in the industrially and medically important fungal genus Aspergillus.</title>
        <authorList>
            <person name="de Vries R.P."/>
            <person name="Riley R."/>
            <person name="Wiebenga A."/>
            <person name="Aguilar-Osorio G."/>
            <person name="Amillis S."/>
            <person name="Uchima C.A."/>
            <person name="Anderluh G."/>
            <person name="Asadollahi M."/>
            <person name="Askin M."/>
            <person name="Barry K."/>
            <person name="Battaglia E."/>
            <person name="Bayram O."/>
            <person name="Benocci T."/>
            <person name="Braus-Stromeyer S.A."/>
            <person name="Caldana C."/>
            <person name="Canovas D."/>
            <person name="Cerqueira G.C."/>
            <person name="Chen F."/>
            <person name="Chen W."/>
            <person name="Choi C."/>
            <person name="Clum A."/>
            <person name="Dos Santos R.A."/>
            <person name="Damasio A.R."/>
            <person name="Diallinas G."/>
            <person name="Emri T."/>
            <person name="Fekete E."/>
            <person name="Flipphi M."/>
            <person name="Freyberg S."/>
            <person name="Gallo A."/>
            <person name="Gournas C."/>
            <person name="Habgood R."/>
            <person name="Hainaut M."/>
            <person name="Harispe M.L."/>
            <person name="Henrissat B."/>
            <person name="Hilden K.S."/>
            <person name="Hope R."/>
            <person name="Hossain A."/>
            <person name="Karabika E."/>
            <person name="Karaffa L."/>
            <person name="Karanyi Z."/>
            <person name="Krasevec N."/>
            <person name="Kuo A."/>
            <person name="Kusch H."/>
            <person name="LaButti K."/>
            <person name="Lagendijk E.L."/>
            <person name="Lapidus A."/>
            <person name="Levasseur A."/>
            <person name="Lindquist E."/>
            <person name="Lipzen A."/>
            <person name="Logrieco A.F."/>
            <person name="MacCabe A."/>
            <person name="Maekelae M.R."/>
            <person name="Malavazi I."/>
            <person name="Melin P."/>
            <person name="Meyer V."/>
            <person name="Mielnichuk N."/>
            <person name="Miskei M."/>
            <person name="Molnar A.P."/>
            <person name="Mule G."/>
            <person name="Ngan C.Y."/>
            <person name="Orejas M."/>
            <person name="Orosz E."/>
            <person name="Ouedraogo J.P."/>
            <person name="Overkamp K.M."/>
            <person name="Park H.-S."/>
            <person name="Perrone G."/>
            <person name="Piumi F."/>
            <person name="Punt P.J."/>
            <person name="Ram A.F."/>
            <person name="Ramon A."/>
            <person name="Rauscher S."/>
            <person name="Record E."/>
            <person name="Riano-Pachon D.M."/>
            <person name="Robert V."/>
            <person name="Roehrig J."/>
            <person name="Ruller R."/>
            <person name="Salamov A."/>
            <person name="Salih N.S."/>
            <person name="Samson R.A."/>
            <person name="Sandor E."/>
            <person name="Sanguinetti M."/>
            <person name="Schuetze T."/>
            <person name="Sepcic K."/>
            <person name="Shelest E."/>
            <person name="Sherlock G."/>
            <person name="Sophianopoulou V."/>
            <person name="Squina F.M."/>
            <person name="Sun H."/>
            <person name="Susca A."/>
            <person name="Todd R.B."/>
            <person name="Tsang A."/>
            <person name="Unkles S.E."/>
            <person name="van de Wiele N."/>
            <person name="van Rossen-Uffink D."/>
            <person name="Oliveira J.V."/>
            <person name="Vesth T.C."/>
            <person name="Visser J."/>
            <person name="Yu J.-H."/>
            <person name="Zhou M."/>
            <person name="Andersen M.R."/>
            <person name="Archer D.B."/>
            <person name="Baker S.E."/>
            <person name="Benoit I."/>
            <person name="Brakhage A.A."/>
            <person name="Braus G.H."/>
            <person name="Fischer R."/>
            <person name="Frisvad J.C."/>
            <person name="Goldman G.H."/>
            <person name="Houbraken J."/>
            <person name="Oakley B."/>
            <person name="Pocsi I."/>
            <person name="Scazzocchio C."/>
            <person name="Seiboth B."/>
            <person name="vanKuyk P.A."/>
            <person name="Wortman J."/>
            <person name="Dyer P.S."/>
            <person name="Grigoriev I.V."/>
        </authorList>
    </citation>
    <scope>NUCLEOTIDE SEQUENCE [LARGE SCALE GENOMIC DNA]</scope>
    <source>
        <strain evidence="2">CBS 101740 / IMI 381727 / IBT 21946</strain>
    </source>
</reference>
<sequence>MSKKLKLEEFGLAEWKQKADQLLATLQCWDRYHQSFTSNSILEGTFALAKKYQGEASGTLDESFRSDVSFTPVAHRTRGRVGGLEQKMREVQLQTPSKSTGMIPDTPGGSPFDSPGPSEIQNQMYPQTEDEQIVNSALVDFLNALSIHFPEACDWTLHRKSFKAEFEHASYEARTDGYLKGGTSGKARALIEVKPMLRDKKRIPICMQEAAQMVAWIKSDPDFTGVLNLPGRRLHVSQDRHLIYLIFAEYDDKYIQYLTNSLPAGSPRPFLKMHEFGPWNTLVRSDMEDLGGILLAIALRAYADDKLSN</sequence>
<dbReference type="OrthoDB" id="3508621at2759"/>
<protein>
    <submittedName>
        <fullName evidence="1">Uncharacterized protein</fullName>
    </submittedName>
</protein>